<dbReference type="Pfam" id="PF18052">
    <property type="entry name" value="Rx_N"/>
    <property type="match status" value="1"/>
</dbReference>
<protein>
    <submittedName>
        <fullName evidence="5">NB-ARC domain-containing disease resistance protein</fullName>
    </submittedName>
</protein>
<dbReference type="PANTHER" id="PTHR19338">
    <property type="entry name" value="TRANSLOCASE OF INNER MITOCHONDRIAL MEMBRANE 13 HOMOLOG"/>
    <property type="match status" value="1"/>
</dbReference>
<sequence>MAEALVSVLLEQLASITLQQIEEEVRLVVGVDQEVENLIGHLQAVQGVLQDAEERQVKEANVKDWLYNLKDVSYQINDVLDDWNTAILKHHMEKQEKEGENNDLVLAKRSKVRFSIPSFLRNILICFGQIGDRIIMRHDIAKRIKEINERLTWIAILRKNYNFQSTVRGTEQVERSKTSSFVDVSTLIGREEEKIYYLAC</sequence>
<dbReference type="AlphaFoldDB" id="A0A4Y1QVE5"/>
<keyword evidence="2" id="KW-0547">Nucleotide-binding</keyword>
<dbReference type="GO" id="GO:0000166">
    <property type="term" value="F:nucleotide binding"/>
    <property type="evidence" value="ECO:0007669"/>
    <property type="project" value="UniProtKB-KW"/>
</dbReference>
<dbReference type="InterPro" id="IPR041118">
    <property type="entry name" value="Rx_N"/>
</dbReference>
<evidence type="ECO:0000259" key="4">
    <source>
        <dbReference type="Pfam" id="PF18052"/>
    </source>
</evidence>
<evidence type="ECO:0000256" key="3">
    <source>
        <dbReference type="ARBA" id="ARBA00022821"/>
    </source>
</evidence>
<reference evidence="5" key="1">
    <citation type="journal article" date="2019" name="Science">
        <title>Mutation of a bHLH transcription factor allowed almond domestication.</title>
        <authorList>
            <person name="Sanchez-Perez R."/>
            <person name="Pavan S."/>
            <person name="Mazzeo R."/>
            <person name="Moldovan C."/>
            <person name="Aiese Cigliano R."/>
            <person name="Del Cueto J."/>
            <person name="Ricciardi F."/>
            <person name="Lotti C."/>
            <person name="Ricciardi L."/>
            <person name="Dicenta F."/>
            <person name="Lopez-Marques R.L."/>
            <person name="Lindberg Moller B."/>
        </authorList>
    </citation>
    <scope>NUCLEOTIDE SEQUENCE</scope>
</reference>
<dbReference type="GO" id="GO:0006952">
    <property type="term" value="P:defense response"/>
    <property type="evidence" value="ECO:0007669"/>
    <property type="project" value="UniProtKB-KW"/>
</dbReference>
<dbReference type="EMBL" id="AP019297">
    <property type="protein sequence ID" value="BBG95842.1"/>
    <property type="molecule type" value="Genomic_DNA"/>
</dbReference>
<name>A0A4Y1QVE5_PRUDU</name>
<dbReference type="PANTHER" id="PTHR19338:SF37">
    <property type="entry name" value="DISEASE RESISTANCE PROTEIN RGA4"/>
    <property type="match status" value="1"/>
</dbReference>
<keyword evidence="3" id="KW-0611">Plant defense</keyword>
<evidence type="ECO:0000313" key="5">
    <source>
        <dbReference type="EMBL" id="BBG95842.1"/>
    </source>
</evidence>
<evidence type="ECO:0000256" key="1">
    <source>
        <dbReference type="ARBA" id="ARBA00022737"/>
    </source>
</evidence>
<proteinExistence type="predicted"/>
<feature type="domain" description="Disease resistance N-terminal" evidence="4">
    <location>
        <begin position="6"/>
        <end position="96"/>
    </location>
</feature>
<organism evidence="5">
    <name type="scientific">Prunus dulcis</name>
    <name type="common">Almond</name>
    <name type="synonym">Amygdalus dulcis</name>
    <dbReference type="NCBI Taxonomy" id="3755"/>
    <lineage>
        <taxon>Eukaryota</taxon>
        <taxon>Viridiplantae</taxon>
        <taxon>Streptophyta</taxon>
        <taxon>Embryophyta</taxon>
        <taxon>Tracheophyta</taxon>
        <taxon>Spermatophyta</taxon>
        <taxon>Magnoliopsida</taxon>
        <taxon>eudicotyledons</taxon>
        <taxon>Gunneridae</taxon>
        <taxon>Pentapetalae</taxon>
        <taxon>rosids</taxon>
        <taxon>fabids</taxon>
        <taxon>Rosales</taxon>
        <taxon>Rosaceae</taxon>
        <taxon>Amygdaloideae</taxon>
        <taxon>Amygdaleae</taxon>
        <taxon>Prunus</taxon>
    </lineage>
</organism>
<accession>A0A4Y1QVE5</accession>
<keyword evidence="1" id="KW-0677">Repeat</keyword>
<gene>
    <name evidence="5" type="ORF">Prudu_004491</name>
</gene>
<evidence type="ECO:0000256" key="2">
    <source>
        <dbReference type="ARBA" id="ARBA00022741"/>
    </source>
</evidence>
<dbReference type="Gene3D" id="1.20.5.4130">
    <property type="match status" value="1"/>
</dbReference>